<sequence>MASPARSLSRLALTGSVALSLIVHAAPARAQDGISLIRDTEIEETLRRDSVPLFDAAGVDSKSIHILLIGSKDLQASAGPGQMAVYTGLILETENPNQLQGVMAHEIGHLAGGHSARSGDMNAAGMKPFLLTMGLGVLAALAGSAEGAAALVGSANYFGALGAMGYSREQESRADQAGLTYLEKAGISGRGLVEFFDNFRYQEVFDEARRFAYFRSHPISSDRIEALRSRAEVQPHYGEKDSAAAMAEHAIMKMKLDAFINPQLVMGRLDEKDQSYTTRYGRAIAYYQLKEPDKALKIIDGLLAEQPANPYLYELKGQILFEFGRADQAEAPQRKSVELKPQAPLLRINLGQTLIALSDEKKVDEGISELKRSLALDEENAEAWRLLAQAYDHKEQDGLARYATAEYNFQVGDKRQALVFAMRAREKLDKSTPEWRRATDIVLASSPSKDDLKDLAKEGSIRRGSLN</sequence>
<evidence type="ECO:0000259" key="8">
    <source>
        <dbReference type="Pfam" id="PF01435"/>
    </source>
</evidence>
<keyword evidence="4" id="KW-0378">Hydrolase</keyword>
<reference evidence="9" key="1">
    <citation type="submission" date="2021-04" db="EMBL/GenBank/DDBJ databases">
        <title>Draft genome assembly of strain Phenylobacterium sp. 20VBR1 using MiniION and Illumina platforms.</title>
        <authorList>
            <person name="Thomas F.A."/>
            <person name="Krishnan K.P."/>
            <person name="Sinha R.K."/>
        </authorList>
    </citation>
    <scope>NUCLEOTIDE SEQUENCE</scope>
    <source>
        <strain evidence="9">20VBR1</strain>
    </source>
</reference>
<evidence type="ECO:0000313" key="10">
    <source>
        <dbReference type="Proteomes" id="UP000622580"/>
    </source>
</evidence>
<dbReference type="GO" id="GO:0004222">
    <property type="term" value="F:metalloendopeptidase activity"/>
    <property type="evidence" value="ECO:0007669"/>
    <property type="project" value="InterPro"/>
</dbReference>
<accession>A0A941HWF8</accession>
<dbReference type="InterPro" id="IPR011990">
    <property type="entry name" value="TPR-like_helical_dom_sf"/>
</dbReference>
<dbReference type="GO" id="GO:0046872">
    <property type="term" value="F:metal ion binding"/>
    <property type="evidence" value="ECO:0007669"/>
    <property type="project" value="UniProtKB-KW"/>
</dbReference>
<dbReference type="Proteomes" id="UP000622580">
    <property type="component" value="Unassembled WGS sequence"/>
</dbReference>
<evidence type="ECO:0000256" key="5">
    <source>
        <dbReference type="ARBA" id="ARBA00022833"/>
    </source>
</evidence>
<dbReference type="Pfam" id="PF01435">
    <property type="entry name" value="Peptidase_M48"/>
    <property type="match status" value="1"/>
</dbReference>
<keyword evidence="5" id="KW-0862">Zinc</keyword>
<keyword evidence="6" id="KW-0482">Metalloprotease</keyword>
<dbReference type="Pfam" id="PF13432">
    <property type="entry name" value="TPR_16"/>
    <property type="match status" value="1"/>
</dbReference>
<dbReference type="GO" id="GO:0051603">
    <property type="term" value="P:proteolysis involved in protein catabolic process"/>
    <property type="evidence" value="ECO:0007669"/>
    <property type="project" value="TreeGrafter"/>
</dbReference>
<dbReference type="Gene3D" id="1.25.40.10">
    <property type="entry name" value="Tetratricopeptide repeat domain"/>
    <property type="match status" value="1"/>
</dbReference>
<dbReference type="RefSeq" id="WP_215340201.1">
    <property type="nucleotide sequence ID" value="NZ_JAGSGD010000001.1"/>
</dbReference>
<organism evidence="9 10">
    <name type="scientific">Phenylobacterium glaciei</name>
    <dbReference type="NCBI Taxonomy" id="2803784"/>
    <lineage>
        <taxon>Bacteria</taxon>
        <taxon>Pseudomonadati</taxon>
        <taxon>Pseudomonadota</taxon>
        <taxon>Alphaproteobacteria</taxon>
        <taxon>Caulobacterales</taxon>
        <taxon>Caulobacteraceae</taxon>
        <taxon>Phenylobacterium</taxon>
    </lineage>
</organism>
<evidence type="ECO:0000256" key="1">
    <source>
        <dbReference type="ARBA" id="ARBA00001947"/>
    </source>
</evidence>
<comment type="caution">
    <text evidence="9">The sequence shown here is derived from an EMBL/GenBank/DDBJ whole genome shotgun (WGS) entry which is preliminary data.</text>
</comment>
<feature type="signal peptide" evidence="7">
    <location>
        <begin position="1"/>
        <end position="25"/>
    </location>
</feature>
<evidence type="ECO:0000256" key="3">
    <source>
        <dbReference type="ARBA" id="ARBA00022723"/>
    </source>
</evidence>
<feature type="domain" description="Peptidase M48" evidence="8">
    <location>
        <begin position="44"/>
        <end position="230"/>
    </location>
</feature>
<keyword evidence="7" id="KW-0732">Signal</keyword>
<dbReference type="AlphaFoldDB" id="A0A941HWF8"/>
<name>A0A941HWF8_9CAUL</name>
<dbReference type="Gene3D" id="3.30.2010.10">
    <property type="entry name" value="Metalloproteases ('zincins'), catalytic domain"/>
    <property type="match status" value="1"/>
</dbReference>
<evidence type="ECO:0000256" key="4">
    <source>
        <dbReference type="ARBA" id="ARBA00022801"/>
    </source>
</evidence>
<dbReference type="CDD" id="cd07324">
    <property type="entry name" value="M48C_Oma1-like"/>
    <property type="match status" value="1"/>
</dbReference>
<dbReference type="PANTHER" id="PTHR22726:SF1">
    <property type="entry name" value="METALLOENDOPEPTIDASE OMA1, MITOCHONDRIAL"/>
    <property type="match status" value="1"/>
</dbReference>
<protein>
    <submittedName>
        <fullName evidence="9">M48 family metallopeptidase</fullName>
    </submittedName>
</protein>
<dbReference type="GO" id="GO:0016020">
    <property type="term" value="C:membrane"/>
    <property type="evidence" value="ECO:0007669"/>
    <property type="project" value="TreeGrafter"/>
</dbReference>
<dbReference type="InterPro" id="IPR001915">
    <property type="entry name" value="Peptidase_M48"/>
</dbReference>
<dbReference type="InterPro" id="IPR051156">
    <property type="entry name" value="Mito/Outer_Membr_Metalloprot"/>
</dbReference>
<dbReference type="PANTHER" id="PTHR22726">
    <property type="entry name" value="METALLOENDOPEPTIDASE OMA1"/>
    <property type="match status" value="1"/>
</dbReference>
<keyword evidence="10" id="KW-1185">Reference proteome</keyword>
<comment type="cofactor">
    <cofactor evidence="1">
        <name>Zn(2+)</name>
        <dbReference type="ChEBI" id="CHEBI:29105"/>
    </cofactor>
</comment>
<keyword evidence="3" id="KW-0479">Metal-binding</keyword>
<feature type="chain" id="PRO_5036795134" evidence="7">
    <location>
        <begin position="26"/>
        <end position="467"/>
    </location>
</feature>
<evidence type="ECO:0000256" key="7">
    <source>
        <dbReference type="SAM" id="SignalP"/>
    </source>
</evidence>
<proteinExistence type="predicted"/>
<gene>
    <name evidence="9" type="ORF">JKL49_10345</name>
</gene>
<evidence type="ECO:0000256" key="6">
    <source>
        <dbReference type="ARBA" id="ARBA00023049"/>
    </source>
</evidence>
<evidence type="ECO:0000313" key="9">
    <source>
        <dbReference type="EMBL" id="MBR7619788.1"/>
    </source>
</evidence>
<evidence type="ECO:0000256" key="2">
    <source>
        <dbReference type="ARBA" id="ARBA00022670"/>
    </source>
</evidence>
<dbReference type="SUPFAM" id="SSF48452">
    <property type="entry name" value="TPR-like"/>
    <property type="match status" value="1"/>
</dbReference>
<dbReference type="EMBL" id="JAGSGD010000001">
    <property type="protein sequence ID" value="MBR7619788.1"/>
    <property type="molecule type" value="Genomic_DNA"/>
</dbReference>
<keyword evidence="2" id="KW-0645">Protease</keyword>